<evidence type="ECO:0000313" key="2">
    <source>
        <dbReference type="Proteomes" id="UP000664032"/>
    </source>
</evidence>
<dbReference type="Proteomes" id="UP000664032">
    <property type="component" value="Unassembled WGS sequence"/>
</dbReference>
<accession>A0ACB8H7J0</accession>
<reference evidence="1" key="1">
    <citation type="submission" date="2021-10" db="EMBL/GenBank/DDBJ databases">
        <title>Psilocybe cubensis genome.</title>
        <authorList>
            <person name="Mckernan K.J."/>
            <person name="Crawford S."/>
            <person name="Trippe A."/>
            <person name="Kane L.T."/>
            <person name="Mclaughlin S."/>
        </authorList>
    </citation>
    <scope>NUCLEOTIDE SEQUENCE</scope>
    <source>
        <strain evidence="1">MGC-MH-2018</strain>
    </source>
</reference>
<proteinExistence type="predicted"/>
<keyword evidence="2" id="KW-1185">Reference proteome</keyword>
<evidence type="ECO:0000313" key="1">
    <source>
        <dbReference type="EMBL" id="KAH9483140.1"/>
    </source>
</evidence>
<name>A0ACB8H7J0_PSICU</name>
<organism evidence="1 2">
    <name type="scientific">Psilocybe cubensis</name>
    <name type="common">Psychedelic mushroom</name>
    <name type="synonym">Stropharia cubensis</name>
    <dbReference type="NCBI Taxonomy" id="181762"/>
    <lineage>
        <taxon>Eukaryota</taxon>
        <taxon>Fungi</taxon>
        <taxon>Dikarya</taxon>
        <taxon>Basidiomycota</taxon>
        <taxon>Agaricomycotina</taxon>
        <taxon>Agaricomycetes</taxon>
        <taxon>Agaricomycetidae</taxon>
        <taxon>Agaricales</taxon>
        <taxon>Agaricineae</taxon>
        <taxon>Strophariaceae</taxon>
        <taxon>Psilocybe</taxon>
    </lineage>
</organism>
<gene>
    <name evidence="1" type="ORF">JR316_0005242</name>
</gene>
<comment type="caution">
    <text evidence="1">The sequence shown here is derived from an EMBL/GenBank/DDBJ whole genome shotgun (WGS) entry which is preliminary data.</text>
</comment>
<sequence length="86" mass="10183">MEIPELRTDQRVGARPKSGRADPSCLAERVNPIINWSYTNVWEFLPSPAARHARRDGRRGAQNLITERTQIRESHQKIRRDLWRHR</sequence>
<protein>
    <submittedName>
        <fullName evidence="1">Uncharacterized protein</fullName>
    </submittedName>
</protein>
<dbReference type="EMBL" id="JAFIQS020000004">
    <property type="protein sequence ID" value="KAH9483140.1"/>
    <property type="molecule type" value="Genomic_DNA"/>
</dbReference>